<organism evidence="2 3">
    <name type="scientific">Sphingomonas jatrophae</name>
    <dbReference type="NCBI Taxonomy" id="1166337"/>
    <lineage>
        <taxon>Bacteria</taxon>
        <taxon>Pseudomonadati</taxon>
        <taxon>Pseudomonadota</taxon>
        <taxon>Alphaproteobacteria</taxon>
        <taxon>Sphingomonadales</taxon>
        <taxon>Sphingomonadaceae</taxon>
        <taxon>Sphingomonas</taxon>
    </lineage>
</organism>
<sequence length="263" mass="28002">MTELLLIALALAILVAAAGAWSQRQHVTIYPGNTGLLYRDGRFVRELPPGRYGWWNMGTRSRVLTVPTLPLPVTVPEMSVLSRDQFAFRLVLVPVVAVQDARLFAESQPIAAPPAHLPELPLSAAHPALRPLLAAAALEETGRHMLADLIAEPQPLVEAIAARLADALPGAAIPQVLLTAINLPPETRKMFTDVARAKVEAQAALERARGEQAALRVLANAARLVTDNPALANLRLLQAIEATKGATTIVLGDGALKAAARPD</sequence>
<protein>
    <submittedName>
        <fullName evidence="2">Regulator of protease activity HflC, stomatin/prohibitin superfamily</fullName>
    </submittedName>
</protein>
<keyword evidence="2" id="KW-0645">Protease</keyword>
<accession>A0A1I6K1R8</accession>
<feature type="domain" description="Band 7" evidence="1">
    <location>
        <begin position="28"/>
        <end position="211"/>
    </location>
</feature>
<evidence type="ECO:0000259" key="1">
    <source>
        <dbReference type="Pfam" id="PF01145"/>
    </source>
</evidence>
<proteinExistence type="predicted"/>
<reference evidence="2 3" key="1">
    <citation type="submission" date="2016-10" db="EMBL/GenBank/DDBJ databases">
        <authorList>
            <person name="de Groot N.N."/>
        </authorList>
    </citation>
    <scope>NUCLEOTIDE SEQUENCE [LARGE SCALE GENOMIC DNA]</scope>
    <source>
        <strain evidence="2 3">S5-249</strain>
    </source>
</reference>
<dbReference type="EMBL" id="FOZG01000001">
    <property type="protein sequence ID" value="SFR85048.1"/>
    <property type="molecule type" value="Genomic_DNA"/>
</dbReference>
<dbReference type="GO" id="GO:0008233">
    <property type="term" value="F:peptidase activity"/>
    <property type="evidence" value="ECO:0007669"/>
    <property type="project" value="UniProtKB-KW"/>
</dbReference>
<dbReference type="GO" id="GO:0005886">
    <property type="term" value="C:plasma membrane"/>
    <property type="evidence" value="ECO:0007669"/>
    <property type="project" value="InterPro"/>
</dbReference>
<keyword evidence="2" id="KW-0378">Hydrolase</keyword>
<keyword evidence="3" id="KW-1185">Reference proteome</keyword>
<dbReference type="PANTHER" id="PTHR10264">
    <property type="entry name" value="BAND 7 PROTEIN-RELATED"/>
    <property type="match status" value="1"/>
</dbReference>
<dbReference type="PANTHER" id="PTHR10264:SF19">
    <property type="entry name" value="AT06885P-RELATED"/>
    <property type="match status" value="1"/>
</dbReference>
<dbReference type="OrthoDB" id="5501731at2"/>
<dbReference type="Pfam" id="PF01145">
    <property type="entry name" value="Band_7"/>
    <property type="match status" value="1"/>
</dbReference>
<dbReference type="Proteomes" id="UP000198824">
    <property type="component" value="Unassembled WGS sequence"/>
</dbReference>
<evidence type="ECO:0000313" key="3">
    <source>
        <dbReference type="Proteomes" id="UP000198824"/>
    </source>
</evidence>
<dbReference type="RefSeq" id="WP_131819191.1">
    <property type="nucleotide sequence ID" value="NZ_FOZG01000001.1"/>
</dbReference>
<gene>
    <name evidence="2" type="ORF">SAMN05192580_1212</name>
</gene>
<dbReference type="InterPro" id="IPR001107">
    <property type="entry name" value="Band_7"/>
</dbReference>
<name>A0A1I6K1R8_9SPHN</name>
<dbReference type="STRING" id="1166337.SAMN05192580_1212"/>
<evidence type="ECO:0000313" key="2">
    <source>
        <dbReference type="EMBL" id="SFR85048.1"/>
    </source>
</evidence>
<dbReference type="GO" id="GO:0006508">
    <property type="term" value="P:proteolysis"/>
    <property type="evidence" value="ECO:0007669"/>
    <property type="project" value="UniProtKB-KW"/>
</dbReference>
<dbReference type="AlphaFoldDB" id="A0A1I6K1R8"/>
<dbReference type="InterPro" id="IPR043202">
    <property type="entry name" value="Band-7_stomatin-like"/>
</dbReference>